<proteinExistence type="predicted"/>
<keyword evidence="3" id="KW-1185">Reference proteome</keyword>
<reference evidence="2 3" key="1">
    <citation type="submission" date="2017-06" db="EMBL/GenBank/DDBJ databases">
        <title>Cmopartive genomic analysis of Ambrosia Fusariam Clade fungi.</title>
        <authorList>
            <person name="Stajich J.E."/>
            <person name="Carrillo J."/>
            <person name="Kijimoto T."/>
            <person name="Eskalen A."/>
            <person name="O'Donnell K."/>
            <person name="Kasson M."/>
        </authorList>
    </citation>
    <scope>NUCLEOTIDE SEQUENCE [LARGE SCALE GENOMIC DNA]</scope>
    <source>
        <strain evidence="2 3">NRRL 20438</strain>
    </source>
</reference>
<organism evidence="2 3">
    <name type="scientific">Fusarium ambrosium</name>
    <dbReference type="NCBI Taxonomy" id="131363"/>
    <lineage>
        <taxon>Eukaryota</taxon>
        <taxon>Fungi</taxon>
        <taxon>Dikarya</taxon>
        <taxon>Ascomycota</taxon>
        <taxon>Pezizomycotina</taxon>
        <taxon>Sordariomycetes</taxon>
        <taxon>Hypocreomycetidae</taxon>
        <taxon>Hypocreales</taxon>
        <taxon>Nectriaceae</taxon>
        <taxon>Fusarium</taxon>
        <taxon>Fusarium solani species complex</taxon>
    </lineage>
</organism>
<name>A0A428UTY0_9HYPO</name>
<dbReference type="Proteomes" id="UP000288429">
    <property type="component" value="Unassembled WGS sequence"/>
</dbReference>
<gene>
    <name evidence="2" type="ORF">CDV31_003482</name>
</gene>
<evidence type="ECO:0000313" key="3">
    <source>
        <dbReference type="Proteomes" id="UP000288429"/>
    </source>
</evidence>
<evidence type="ECO:0000256" key="1">
    <source>
        <dbReference type="SAM" id="MobiDB-lite"/>
    </source>
</evidence>
<evidence type="ECO:0000313" key="2">
    <source>
        <dbReference type="EMBL" id="RSM17712.1"/>
    </source>
</evidence>
<comment type="caution">
    <text evidence="2">The sequence shown here is derived from an EMBL/GenBank/DDBJ whole genome shotgun (WGS) entry which is preliminary data.</text>
</comment>
<dbReference type="EMBL" id="NIZV01000030">
    <property type="protein sequence ID" value="RSM17712.1"/>
    <property type="molecule type" value="Genomic_DNA"/>
</dbReference>
<feature type="region of interest" description="Disordered" evidence="1">
    <location>
        <begin position="21"/>
        <end position="54"/>
    </location>
</feature>
<accession>A0A428UTY0</accession>
<protein>
    <submittedName>
        <fullName evidence="2">Uncharacterized protein</fullName>
    </submittedName>
</protein>
<sequence length="203" mass="22986">MSLPEPCTMFDGGIDWDSLSLDDLLQPAPDPLHDSTPSSSQGTKRRRDDLEEGESSVHLLVETKSLPLLVVDEYDRGITEEMESKLRDRRGKSKVLEWEDLWRTIFPTSQGIVTPDFVPIIEHDEGREQFYQGLSKLEPSMILEVQGILFKALEIHPVEVVRELDHMVKRLSPPAQRMLKLESEAIADEHSVTLSLETTPSAL</sequence>
<dbReference type="AlphaFoldDB" id="A0A428UTY0"/>